<name>A0A2A9D174_9MICO</name>
<comment type="caution">
    <text evidence="1">The sequence shown here is derived from an EMBL/GenBank/DDBJ whole genome shotgun (WGS) entry which is preliminary data.</text>
</comment>
<dbReference type="EMBL" id="PDJD01000001">
    <property type="protein sequence ID" value="PFG19702.1"/>
    <property type="molecule type" value="Genomic_DNA"/>
</dbReference>
<dbReference type="Proteomes" id="UP000224915">
    <property type="component" value="Unassembled WGS sequence"/>
</dbReference>
<organism evidence="1 2">
    <name type="scientific">Serinibacter salmoneus</name>
    <dbReference type="NCBI Taxonomy" id="556530"/>
    <lineage>
        <taxon>Bacteria</taxon>
        <taxon>Bacillati</taxon>
        <taxon>Actinomycetota</taxon>
        <taxon>Actinomycetes</taxon>
        <taxon>Micrococcales</taxon>
        <taxon>Beutenbergiaceae</taxon>
        <taxon>Serinibacter</taxon>
    </lineage>
</organism>
<evidence type="ECO:0000313" key="2">
    <source>
        <dbReference type="Proteomes" id="UP000224915"/>
    </source>
</evidence>
<gene>
    <name evidence="1" type="ORF">ATL40_1270</name>
</gene>
<proteinExistence type="predicted"/>
<evidence type="ECO:0000313" key="1">
    <source>
        <dbReference type="EMBL" id="PFG19702.1"/>
    </source>
</evidence>
<sequence length="71" mass="7635">MARTHGCGFGPFVIVGRAVINPTTLVEFGENGWVSAAAPTEVWCTSRGSLRFPTVDDLPLSMIAAEVSRHF</sequence>
<reference evidence="1 2" key="1">
    <citation type="submission" date="2017-10" db="EMBL/GenBank/DDBJ databases">
        <title>Sequencing the genomes of 1000 actinobacteria strains.</title>
        <authorList>
            <person name="Klenk H.-P."/>
        </authorList>
    </citation>
    <scope>NUCLEOTIDE SEQUENCE [LARGE SCALE GENOMIC DNA]</scope>
    <source>
        <strain evidence="1 2">DSM 21801</strain>
    </source>
</reference>
<accession>A0A2A9D174</accession>
<protein>
    <submittedName>
        <fullName evidence="1">Uncharacterized protein</fullName>
    </submittedName>
</protein>
<dbReference type="AlphaFoldDB" id="A0A2A9D174"/>
<keyword evidence="2" id="KW-1185">Reference proteome</keyword>